<keyword evidence="8" id="KW-1185">Reference proteome</keyword>
<evidence type="ECO:0000256" key="2">
    <source>
        <dbReference type="SAM" id="SignalP"/>
    </source>
</evidence>
<organism evidence="4 6">
    <name type="scientific">Raoultella planticola</name>
    <name type="common">Klebsiella planticola</name>
    <dbReference type="NCBI Taxonomy" id="575"/>
    <lineage>
        <taxon>Bacteria</taxon>
        <taxon>Pseudomonadati</taxon>
        <taxon>Pseudomonadota</taxon>
        <taxon>Gammaproteobacteria</taxon>
        <taxon>Enterobacterales</taxon>
        <taxon>Enterobacteriaceae</taxon>
        <taxon>Klebsiella/Raoultella group</taxon>
        <taxon>Raoultella</taxon>
    </lineage>
</organism>
<evidence type="ECO:0000313" key="4">
    <source>
        <dbReference type="EMBL" id="RWT24351.1"/>
    </source>
</evidence>
<sequence>MKACWILCLVTTLSATAAWAESPLKSLQFEQQKQLVLKAVKEKCAPKTPLSDTDFANKILASQANQEYVREATLAKERNNQQGYQAAIDKISCPET</sequence>
<dbReference type="EMBL" id="JAXUDK010000018">
    <property type="protein sequence ID" value="MDZ7468515.1"/>
    <property type="molecule type" value="Genomic_DNA"/>
</dbReference>
<protein>
    <recommendedName>
        <fullName evidence="1">Uncharacterized protein YicS</fullName>
    </recommendedName>
</protein>
<dbReference type="Proteomes" id="UP000345637">
    <property type="component" value="Unassembled WGS sequence"/>
</dbReference>
<dbReference type="NCBIfam" id="NF041639">
    <property type="entry name" value="YicS_fam"/>
    <property type="match status" value="1"/>
</dbReference>
<feature type="chain" id="PRO_5044603860" description="Uncharacterized protein YicS" evidence="2">
    <location>
        <begin position="21"/>
        <end position="96"/>
    </location>
</feature>
<accession>A0A443VR15</accession>
<reference evidence="3 8" key="3">
    <citation type="submission" date="2023-12" db="EMBL/GenBank/DDBJ databases">
        <title>N/s.</title>
        <authorList>
            <person name="Dale J."/>
        </authorList>
    </citation>
    <scope>NUCLEOTIDE SEQUENCE [LARGE SCALE GENOMIC DNA]</scope>
    <source>
        <strain evidence="3 8">2023EL-01226</strain>
    </source>
</reference>
<dbReference type="AlphaFoldDB" id="A0A443VR15"/>
<name>A0A443VR15_RAOPL</name>
<evidence type="ECO:0000313" key="8">
    <source>
        <dbReference type="Proteomes" id="UP001293169"/>
    </source>
</evidence>
<evidence type="ECO:0000313" key="5">
    <source>
        <dbReference type="EMBL" id="VFS70509.1"/>
    </source>
</evidence>
<reference evidence="5 7" key="2">
    <citation type="submission" date="2019-03" db="EMBL/GenBank/DDBJ databases">
        <authorList>
            <consortium name="Pathogen Informatics"/>
        </authorList>
    </citation>
    <scope>NUCLEOTIDE SEQUENCE [LARGE SCALE GENOMIC DNA]</scope>
    <source>
        <strain evidence="5 7">NCTC12998</strain>
    </source>
</reference>
<dbReference type="EMBL" id="CAADJE010000024">
    <property type="protein sequence ID" value="VFS70509.1"/>
    <property type="molecule type" value="Genomic_DNA"/>
</dbReference>
<proteinExistence type="predicted"/>
<dbReference type="Proteomes" id="UP000288843">
    <property type="component" value="Unassembled WGS sequence"/>
</dbReference>
<dbReference type="InterPro" id="IPR048144">
    <property type="entry name" value="YicS_fam"/>
</dbReference>
<feature type="signal peptide" evidence="2">
    <location>
        <begin position="1"/>
        <end position="20"/>
    </location>
</feature>
<dbReference type="EMBL" id="QKOX01000005">
    <property type="protein sequence ID" value="RWT24351.1"/>
    <property type="molecule type" value="Genomic_DNA"/>
</dbReference>
<dbReference type="RefSeq" id="WP_032698516.1">
    <property type="nucleotide sequence ID" value="NZ_ABZSJN020000290.1"/>
</dbReference>
<evidence type="ECO:0000313" key="7">
    <source>
        <dbReference type="Proteomes" id="UP000345637"/>
    </source>
</evidence>
<evidence type="ECO:0000313" key="3">
    <source>
        <dbReference type="EMBL" id="MDZ7468515.1"/>
    </source>
</evidence>
<dbReference type="Proteomes" id="UP001293169">
    <property type="component" value="Unassembled WGS sequence"/>
</dbReference>
<gene>
    <name evidence="4" type="ORF">DN603_06015</name>
    <name evidence="5" type="ORF">NCTC12998_03844</name>
    <name evidence="3" type="ORF">U5E74_23095</name>
</gene>
<evidence type="ECO:0000313" key="6">
    <source>
        <dbReference type="Proteomes" id="UP000288843"/>
    </source>
</evidence>
<reference evidence="4 6" key="1">
    <citation type="submission" date="2018-06" db="EMBL/GenBank/DDBJ databases">
        <title>Carbapenemase-producing Enterobacteriaceae present in wastewater treatment plant effluent and nearby surface waters in the US.</title>
        <authorList>
            <person name="Mathys D.A."/>
            <person name="Mollenkopf D.F."/>
            <person name="Feicht S.M."/>
            <person name="Adams R.J."/>
            <person name="Albers A.L."/>
            <person name="Stuever D.M."/>
            <person name="Daniels J.B."/>
            <person name="Wittum T.E."/>
        </authorList>
    </citation>
    <scope>NUCLEOTIDE SEQUENCE [LARGE SCALE GENOMIC DNA]</scope>
    <source>
        <strain evidence="4 6">GEO_47_Down_B</strain>
    </source>
</reference>
<evidence type="ECO:0000256" key="1">
    <source>
        <dbReference type="ARBA" id="ARBA00035681"/>
    </source>
</evidence>
<keyword evidence="2" id="KW-0732">Signal</keyword>